<gene>
    <name evidence="1" type="ORF">CEXT_358391</name>
</gene>
<reference evidence="1 2" key="1">
    <citation type="submission" date="2021-06" db="EMBL/GenBank/DDBJ databases">
        <title>Caerostris extrusa draft genome.</title>
        <authorList>
            <person name="Kono N."/>
            <person name="Arakawa K."/>
        </authorList>
    </citation>
    <scope>NUCLEOTIDE SEQUENCE [LARGE SCALE GENOMIC DNA]</scope>
</reference>
<protein>
    <submittedName>
        <fullName evidence="1">Uncharacterized protein</fullName>
    </submittedName>
</protein>
<evidence type="ECO:0000313" key="1">
    <source>
        <dbReference type="EMBL" id="GIY09567.1"/>
    </source>
</evidence>
<sequence length="85" mass="10142">MSGYFITSEIDVGVLQSQYTIWWRSGKIKMNIMNRNVVLYDCRRSMRYARYRRIDSLSGRSRLVNWQMADPAYVTHCYSRSTFAI</sequence>
<organism evidence="1 2">
    <name type="scientific">Caerostris extrusa</name>
    <name type="common">Bark spider</name>
    <name type="synonym">Caerostris bankana</name>
    <dbReference type="NCBI Taxonomy" id="172846"/>
    <lineage>
        <taxon>Eukaryota</taxon>
        <taxon>Metazoa</taxon>
        <taxon>Ecdysozoa</taxon>
        <taxon>Arthropoda</taxon>
        <taxon>Chelicerata</taxon>
        <taxon>Arachnida</taxon>
        <taxon>Araneae</taxon>
        <taxon>Araneomorphae</taxon>
        <taxon>Entelegynae</taxon>
        <taxon>Araneoidea</taxon>
        <taxon>Araneidae</taxon>
        <taxon>Caerostris</taxon>
    </lineage>
</organism>
<dbReference type="EMBL" id="BPLR01006401">
    <property type="protein sequence ID" value="GIY09567.1"/>
    <property type="molecule type" value="Genomic_DNA"/>
</dbReference>
<keyword evidence="2" id="KW-1185">Reference proteome</keyword>
<comment type="caution">
    <text evidence="1">The sequence shown here is derived from an EMBL/GenBank/DDBJ whole genome shotgun (WGS) entry which is preliminary data.</text>
</comment>
<dbReference type="Proteomes" id="UP001054945">
    <property type="component" value="Unassembled WGS sequence"/>
</dbReference>
<accession>A0AAV4QN45</accession>
<dbReference type="AlphaFoldDB" id="A0AAV4QN45"/>
<proteinExistence type="predicted"/>
<evidence type="ECO:0000313" key="2">
    <source>
        <dbReference type="Proteomes" id="UP001054945"/>
    </source>
</evidence>
<name>A0AAV4QN45_CAEEX</name>